<dbReference type="Gene3D" id="1.20.1250.20">
    <property type="entry name" value="MFS general substrate transporter like domains"/>
    <property type="match status" value="1"/>
</dbReference>
<dbReference type="PANTHER" id="PTHR43414:SF6">
    <property type="entry name" value="MULTIDRUG RESISTANCE PROTEIN MDTG"/>
    <property type="match status" value="1"/>
</dbReference>
<feature type="transmembrane region" description="Helical" evidence="7">
    <location>
        <begin position="375"/>
        <end position="393"/>
    </location>
</feature>
<accession>A0A553III1</accession>
<feature type="transmembrane region" description="Helical" evidence="7">
    <location>
        <begin position="283"/>
        <end position="301"/>
    </location>
</feature>
<evidence type="ECO:0000313" key="10">
    <source>
        <dbReference type="Proteomes" id="UP000315938"/>
    </source>
</evidence>
<evidence type="ECO:0000256" key="1">
    <source>
        <dbReference type="ARBA" id="ARBA00004651"/>
    </source>
</evidence>
<feature type="transmembrane region" description="Helical" evidence="7">
    <location>
        <begin position="97"/>
        <end position="120"/>
    </location>
</feature>
<feature type="transmembrane region" description="Helical" evidence="7">
    <location>
        <begin position="71"/>
        <end position="91"/>
    </location>
</feature>
<keyword evidence="5 7" id="KW-1133">Transmembrane helix</keyword>
<feature type="transmembrane region" description="Helical" evidence="7">
    <location>
        <begin position="166"/>
        <end position="189"/>
    </location>
</feature>
<comment type="subcellular location">
    <subcellularLocation>
        <location evidence="1">Cell membrane</location>
        <topology evidence="1">Multi-pass membrane protein</topology>
    </subcellularLocation>
</comment>
<feature type="transmembrane region" description="Helical" evidence="7">
    <location>
        <begin position="219"/>
        <end position="236"/>
    </location>
</feature>
<dbReference type="SUPFAM" id="SSF103473">
    <property type="entry name" value="MFS general substrate transporter"/>
    <property type="match status" value="1"/>
</dbReference>
<dbReference type="InterPro" id="IPR036259">
    <property type="entry name" value="MFS_trans_sf"/>
</dbReference>
<evidence type="ECO:0000259" key="8">
    <source>
        <dbReference type="PROSITE" id="PS50850"/>
    </source>
</evidence>
<evidence type="ECO:0000256" key="5">
    <source>
        <dbReference type="ARBA" id="ARBA00022989"/>
    </source>
</evidence>
<dbReference type="OMA" id="FIAIYIN"/>
<sequence length="411" mass="46521">MKKFMLFYLIIYFVQGIVTNLHHPLMPYYVEAIGVPNFMFGFFFSFMNLGMMFGGPFWGNLADHNKKKISLIIGILIYCLMQILFGLGHVFDMWTLSAFRLISGFGMASALTILTGEMIITSDKDKRAKNIAFGAAAVGLGGAIGQFLGGFIHTNSFFIKAFRTDIFFNAFLLQGISVGFFAVLIAIWFKPKKTIVDPNKKRVQFWEGFKEVRNIKPELLYFLVALTLITIASTNVEKYLDVYFKDLGFLAKELGNFKMIAGVVSLLSGIILVPLFMNIKHRLKLISVFQIISAVLIFTVFRSSSSLFLILLYTMYMAYIAIKAIFTPLEQDHISKFSGNHNVATTLGIRQSFYSVGTIIGPIFGAFLYDYSPRLLFDTSVIFFLISLVLIFISNHYRKKDFIQNSINSNI</sequence>
<dbReference type="GO" id="GO:0005886">
    <property type="term" value="C:plasma membrane"/>
    <property type="evidence" value="ECO:0007669"/>
    <property type="project" value="UniProtKB-SubCell"/>
</dbReference>
<keyword evidence="6 7" id="KW-0472">Membrane</keyword>
<feature type="transmembrane region" description="Helical" evidence="7">
    <location>
        <begin position="307"/>
        <end position="326"/>
    </location>
</feature>
<evidence type="ECO:0000256" key="3">
    <source>
        <dbReference type="ARBA" id="ARBA00022475"/>
    </source>
</evidence>
<protein>
    <submittedName>
        <fullName evidence="9">MFS transporter</fullName>
    </submittedName>
</protein>
<dbReference type="Pfam" id="PF07690">
    <property type="entry name" value="MFS_1"/>
    <property type="match status" value="1"/>
</dbReference>
<dbReference type="AlphaFoldDB" id="A0A553III1"/>
<dbReference type="GO" id="GO:0022857">
    <property type="term" value="F:transmembrane transporter activity"/>
    <property type="evidence" value="ECO:0007669"/>
    <property type="project" value="InterPro"/>
</dbReference>
<feature type="transmembrane region" description="Helical" evidence="7">
    <location>
        <begin position="132"/>
        <end position="154"/>
    </location>
</feature>
<evidence type="ECO:0000256" key="6">
    <source>
        <dbReference type="ARBA" id="ARBA00023136"/>
    </source>
</evidence>
<evidence type="ECO:0000313" key="9">
    <source>
        <dbReference type="EMBL" id="TRY00008.1"/>
    </source>
</evidence>
<feature type="transmembrane region" description="Helical" evidence="7">
    <location>
        <begin position="347"/>
        <end position="369"/>
    </location>
</feature>
<dbReference type="Proteomes" id="UP000315938">
    <property type="component" value="Unassembled WGS sequence"/>
</dbReference>
<reference evidence="9 10" key="1">
    <citation type="submission" date="2019-07" db="EMBL/GenBank/DDBJ databases">
        <title>Genome sequence of Acholeplasma laidlawii strain with increased resistance to erythromycin.</title>
        <authorList>
            <person name="Medvedeva E.S."/>
            <person name="Baranova N.B."/>
            <person name="Siniagina M.N."/>
            <person name="Mouzykantov A."/>
            <person name="Chernova O.A."/>
            <person name="Chernov V.M."/>
        </authorList>
    </citation>
    <scope>NUCLEOTIDE SEQUENCE [LARGE SCALE GENOMIC DNA]</scope>
    <source>
        <strain evidence="9 10">PG8REry</strain>
    </source>
</reference>
<dbReference type="PROSITE" id="PS50850">
    <property type="entry name" value="MFS"/>
    <property type="match status" value="1"/>
</dbReference>
<name>A0A553III1_ACHLA</name>
<evidence type="ECO:0000256" key="4">
    <source>
        <dbReference type="ARBA" id="ARBA00022692"/>
    </source>
</evidence>
<feature type="domain" description="Major facilitator superfamily (MFS) profile" evidence="8">
    <location>
        <begin position="4"/>
        <end position="398"/>
    </location>
</feature>
<keyword evidence="4 7" id="KW-0812">Transmembrane</keyword>
<feature type="transmembrane region" description="Helical" evidence="7">
    <location>
        <begin position="256"/>
        <end position="276"/>
    </location>
</feature>
<evidence type="ECO:0000256" key="2">
    <source>
        <dbReference type="ARBA" id="ARBA00022448"/>
    </source>
</evidence>
<dbReference type="InterPro" id="IPR020846">
    <property type="entry name" value="MFS_dom"/>
</dbReference>
<comment type="caution">
    <text evidence="9">The sequence shown here is derived from an EMBL/GenBank/DDBJ whole genome shotgun (WGS) entry which is preliminary data.</text>
</comment>
<dbReference type="InterPro" id="IPR011701">
    <property type="entry name" value="MFS"/>
</dbReference>
<proteinExistence type="predicted"/>
<dbReference type="RefSeq" id="WP_012242493.1">
    <property type="nucleotide sequence ID" value="NZ_JACAOE010000001.1"/>
</dbReference>
<evidence type="ECO:0000256" key="7">
    <source>
        <dbReference type="SAM" id="Phobius"/>
    </source>
</evidence>
<organism evidence="9 10">
    <name type="scientific">Acholeplasma laidlawii</name>
    <dbReference type="NCBI Taxonomy" id="2148"/>
    <lineage>
        <taxon>Bacteria</taxon>
        <taxon>Bacillati</taxon>
        <taxon>Mycoplasmatota</taxon>
        <taxon>Mollicutes</taxon>
        <taxon>Acholeplasmatales</taxon>
        <taxon>Acholeplasmataceae</taxon>
        <taxon>Acholeplasma</taxon>
    </lineage>
</organism>
<feature type="transmembrane region" description="Helical" evidence="7">
    <location>
        <begin position="40"/>
        <end position="59"/>
    </location>
</feature>
<keyword evidence="3" id="KW-1003">Cell membrane</keyword>
<gene>
    <name evidence="9" type="ORF">FNV44_02895</name>
</gene>
<keyword evidence="2" id="KW-0813">Transport</keyword>
<dbReference type="EMBL" id="VKID01000001">
    <property type="protein sequence ID" value="TRY00008.1"/>
    <property type="molecule type" value="Genomic_DNA"/>
</dbReference>
<dbReference type="PANTHER" id="PTHR43414">
    <property type="entry name" value="MULTIDRUG RESISTANCE PROTEIN MDTG"/>
    <property type="match status" value="1"/>
</dbReference>